<dbReference type="PATRIC" id="fig|634498.28.peg.300"/>
<dbReference type="EMBL" id="CP001719">
    <property type="protein sequence ID" value="ADC46149.1"/>
    <property type="molecule type" value="Genomic_DNA"/>
</dbReference>
<gene>
    <name evidence="1" type="ordered locus">mru_0297</name>
</gene>
<organism evidence="1 2">
    <name type="scientific">Methanobrevibacter ruminantium (strain ATCC 35063 / DSM 1093 / JCM 13430 / OCM 146 / M1)</name>
    <name type="common">Methanobacterium ruminantium</name>
    <dbReference type="NCBI Taxonomy" id="634498"/>
    <lineage>
        <taxon>Archaea</taxon>
        <taxon>Methanobacteriati</taxon>
        <taxon>Methanobacteriota</taxon>
        <taxon>Methanomada group</taxon>
        <taxon>Methanobacteria</taxon>
        <taxon>Methanobacteriales</taxon>
        <taxon>Methanobacteriaceae</taxon>
        <taxon>Methanobrevibacter</taxon>
    </lineage>
</organism>
<sequence>MECPCDNCEMLRENEPIKVIDWKSNSPFGMDLYHFEDGFRCCYNGEESLRKEDLSNHGCRLRGGI</sequence>
<evidence type="ECO:0000313" key="1">
    <source>
        <dbReference type="EMBL" id="ADC46149.1"/>
    </source>
</evidence>
<evidence type="ECO:0000313" key="2">
    <source>
        <dbReference type="Proteomes" id="UP000008680"/>
    </source>
</evidence>
<dbReference type="Proteomes" id="UP000008680">
    <property type="component" value="Chromosome"/>
</dbReference>
<dbReference type="RefSeq" id="WP_012955105.1">
    <property type="nucleotide sequence ID" value="NC_013790.1"/>
</dbReference>
<dbReference type="STRING" id="634498.mru_0297"/>
<dbReference type="GeneID" id="8769937"/>
<protein>
    <submittedName>
        <fullName evidence="1">Uncharacterized protein</fullName>
    </submittedName>
</protein>
<dbReference type="KEGG" id="mru:mru_0297"/>
<name>D3DZX3_METRM</name>
<keyword evidence="2" id="KW-1185">Reference proteome</keyword>
<accession>D3DZX3</accession>
<reference evidence="1 2" key="1">
    <citation type="journal article" date="2010" name="PLoS ONE">
        <title>The genome sequence of the rumen methanogen Methanobrevibacter ruminantium reveals new possibilities for controlling ruminant methane emissions.</title>
        <authorList>
            <person name="Leahy S.C."/>
            <person name="Kelly W.J."/>
            <person name="Altermann E."/>
            <person name="Ronimus R.S."/>
            <person name="Yeoman C.J."/>
            <person name="Pacheco D.M."/>
            <person name="Li D."/>
            <person name="Kong Z."/>
            <person name="McTavish S."/>
            <person name="Sang C."/>
            <person name="Lambie S.C."/>
            <person name="Janssen P.H."/>
            <person name="Dey D."/>
            <person name="Attwood G.T."/>
        </authorList>
    </citation>
    <scope>NUCLEOTIDE SEQUENCE [LARGE SCALE GENOMIC DNA]</scope>
    <source>
        <strain evidence="2">ATCC 35063 / DSM 1093 / JCM 13430 / OCM 146 / M1</strain>
    </source>
</reference>
<dbReference type="HOGENOM" id="CLU_2839426_0_0_2"/>
<dbReference type="AlphaFoldDB" id="D3DZX3"/>
<proteinExistence type="predicted"/>